<dbReference type="InterPro" id="IPR017451">
    <property type="entry name" value="F-box-assoc_interact_dom"/>
</dbReference>
<evidence type="ECO:0000313" key="3">
    <source>
        <dbReference type="Proteomes" id="UP001558713"/>
    </source>
</evidence>
<dbReference type="SUPFAM" id="SSF81383">
    <property type="entry name" value="F-box domain"/>
    <property type="match status" value="1"/>
</dbReference>
<dbReference type="InterPro" id="IPR036047">
    <property type="entry name" value="F-box-like_dom_sf"/>
</dbReference>
<evidence type="ECO:0000313" key="2">
    <source>
        <dbReference type="EMBL" id="KAL1188056.1"/>
    </source>
</evidence>
<proteinExistence type="predicted"/>
<gene>
    <name evidence="2" type="ORF">V5N11_009898</name>
</gene>
<dbReference type="PANTHER" id="PTHR31111:SF111">
    <property type="entry name" value="F-BOX DOMAIN-CONTAINING PROTEIN"/>
    <property type="match status" value="1"/>
</dbReference>
<dbReference type="InterPro" id="IPR001810">
    <property type="entry name" value="F-box_dom"/>
</dbReference>
<reference evidence="2 3" key="1">
    <citation type="submission" date="2024-04" db="EMBL/GenBank/DDBJ databases">
        <title>Genome assembly C_amara_ONT_v2.</title>
        <authorList>
            <person name="Yant L."/>
            <person name="Moore C."/>
            <person name="Slenker M."/>
        </authorList>
    </citation>
    <scope>NUCLEOTIDE SEQUENCE [LARGE SCALE GENOMIC DNA]</scope>
    <source>
        <tissue evidence="2">Leaf</tissue>
    </source>
</reference>
<dbReference type="SMART" id="SM00256">
    <property type="entry name" value="FBOX"/>
    <property type="match status" value="1"/>
</dbReference>
<keyword evidence="3" id="KW-1185">Reference proteome</keyword>
<dbReference type="EMBL" id="JBANAX010000933">
    <property type="protein sequence ID" value="KAL1188056.1"/>
    <property type="molecule type" value="Genomic_DNA"/>
</dbReference>
<dbReference type="InterPro" id="IPR013187">
    <property type="entry name" value="F-box-assoc_dom_typ3"/>
</dbReference>
<dbReference type="PANTHER" id="PTHR31111">
    <property type="entry name" value="BNAA05G37150D PROTEIN-RELATED"/>
    <property type="match status" value="1"/>
</dbReference>
<dbReference type="AlphaFoldDB" id="A0ABD0ZN91"/>
<dbReference type="Pfam" id="PF08268">
    <property type="entry name" value="FBA_3"/>
    <property type="match status" value="1"/>
</dbReference>
<accession>A0ABD0ZN91</accession>
<name>A0ABD0ZN91_CARAN</name>
<dbReference type="Proteomes" id="UP001558713">
    <property type="component" value="Unassembled WGS sequence"/>
</dbReference>
<comment type="caution">
    <text evidence="2">The sequence shown here is derived from an EMBL/GenBank/DDBJ whole genome shotgun (WGS) entry which is preliminary data.</text>
</comment>
<sequence length="403" mass="46569">MKRKKQECNSPSDQLDPIPNDLMVEIFSRLPGTSLMKFQYLSKFWFSIIRSKRFIDSFFSRSLNRGSRLLITLNNINENGEKRLFFFSASNEGANKYFPSSLVANLDMIIPSGDAHYHFPQGTIVHGFICCSYHGQFLICNLITRQIVTIPKSGDYKFTYNYLGYDPIDDQYKALCMMASQSDYGDIKHKVLTLGRGDNKNHSWRQIKDNTEPYMPSTKGICINGVVYYGASISDKNVIVCFDVRLEKICLMNPPFSIKYWDHDHGTNLINYKGKLAVICTTGLRASHGYGFILRILENVEKREWSKKTYKFPQSWLNSTMISSYSYIGINKTGEIILAPNVLPRNLEPFYIFYCDVTSQDIRRVRLEGIADDEEFMRHYGIGDKSVRYGYISSEYFEDITFL</sequence>
<protein>
    <submittedName>
        <fullName evidence="2">F-box protein</fullName>
    </submittedName>
</protein>
<feature type="domain" description="F-box" evidence="1">
    <location>
        <begin position="12"/>
        <end position="62"/>
    </location>
</feature>
<evidence type="ECO:0000259" key="1">
    <source>
        <dbReference type="PROSITE" id="PS50181"/>
    </source>
</evidence>
<organism evidence="2 3">
    <name type="scientific">Cardamine amara subsp. amara</name>
    <dbReference type="NCBI Taxonomy" id="228776"/>
    <lineage>
        <taxon>Eukaryota</taxon>
        <taxon>Viridiplantae</taxon>
        <taxon>Streptophyta</taxon>
        <taxon>Embryophyta</taxon>
        <taxon>Tracheophyta</taxon>
        <taxon>Spermatophyta</taxon>
        <taxon>Magnoliopsida</taxon>
        <taxon>eudicotyledons</taxon>
        <taxon>Gunneridae</taxon>
        <taxon>Pentapetalae</taxon>
        <taxon>rosids</taxon>
        <taxon>malvids</taxon>
        <taxon>Brassicales</taxon>
        <taxon>Brassicaceae</taxon>
        <taxon>Cardamineae</taxon>
        <taxon>Cardamine</taxon>
    </lineage>
</organism>
<dbReference type="PROSITE" id="PS50181">
    <property type="entry name" value="FBOX"/>
    <property type="match status" value="1"/>
</dbReference>
<dbReference type="CDD" id="cd22157">
    <property type="entry name" value="F-box_AtFBW1-like"/>
    <property type="match status" value="1"/>
</dbReference>
<dbReference type="NCBIfam" id="TIGR01640">
    <property type="entry name" value="F_box_assoc_1"/>
    <property type="match status" value="1"/>
</dbReference>
<dbReference type="Pfam" id="PF00646">
    <property type="entry name" value="F-box"/>
    <property type="match status" value="1"/>
</dbReference>